<name>A0ABR7YH79_9SPHI</name>
<dbReference type="InterPro" id="IPR014984">
    <property type="entry name" value="HopJ"/>
</dbReference>
<sequence length="111" mass="12730">MNLQDLLQELKAKQIVFKDVLAYIEERYDYTPSAFTNGSQKNGESENQGSARVLYFAKLNYLFQDDTLQLFAEHFDAVLSTPDGTDHQNIRQFLVNGWDGVSFEKEVLSSK</sequence>
<protein>
    <submittedName>
        <fullName evidence="1">HopJ type III effector protein</fullName>
    </submittedName>
</protein>
<evidence type="ECO:0000313" key="2">
    <source>
        <dbReference type="Proteomes" id="UP000651271"/>
    </source>
</evidence>
<dbReference type="RefSeq" id="WP_190302733.1">
    <property type="nucleotide sequence ID" value="NZ_JACOIJ010000032.1"/>
</dbReference>
<dbReference type="Gene3D" id="3.20.160.10">
    <property type="entry name" value="vpa0580 domain like"/>
    <property type="match status" value="1"/>
</dbReference>
<dbReference type="Proteomes" id="UP000651271">
    <property type="component" value="Unassembled WGS sequence"/>
</dbReference>
<dbReference type="InterPro" id="IPR038604">
    <property type="entry name" value="HopJ_sf"/>
</dbReference>
<gene>
    <name evidence="1" type="ORF">H8B04_13840</name>
</gene>
<comment type="caution">
    <text evidence="1">The sequence shown here is derived from an EMBL/GenBank/DDBJ whole genome shotgun (WGS) entry which is preliminary data.</text>
</comment>
<evidence type="ECO:0000313" key="1">
    <source>
        <dbReference type="EMBL" id="MBD1430626.1"/>
    </source>
</evidence>
<organism evidence="1 2">
    <name type="scientific">Sphingobacterium litopenaei</name>
    <dbReference type="NCBI Taxonomy" id="2763500"/>
    <lineage>
        <taxon>Bacteria</taxon>
        <taxon>Pseudomonadati</taxon>
        <taxon>Bacteroidota</taxon>
        <taxon>Sphingobacteriia</taxon>
        <taxon>Sphingobacteriales</taxon>
        <taxon>Sphingobacteriaceae</taxon>
        <taxon>Sphingobacterium</taxon>
    </lineage>
</organism>
<accession>A0ABR7YH79</accession>
<dbReference type="EMBL" id="JACOIJ010000032">
    <property type="protein sequence ID" value="MBD1430626.1"/>
    <property type="molecule type" value="Genomic_DNA"/>
</dbReference>
<dbReference type="Pfam" id="PF08888">
    <property type="entry name" value="HopJ"/>
    <property type="match status" value="1"/>
</dbReference>
<reference evidence="1 2" key="1">
    <citation type="submission" date="2020-08" db="EMBL/GenBank/DDBJ databases">
        <title>Sphingobacterium sp. DN04309 isolated from aquaculture water.</title>
        <authorList>
            <person name="Zhang M."/>
        </authorList>
    </citation>
    <scope>NUCLEOTIDE SEQUENCE [LARGE SCALE GENOMIC DNA]</scope>
    <source>
        <strain evidence="1 2">DN04309</strain>
    </source>
</reference>
<keyword evidence="2" id="KW-1185">Reference proteome</keyword>
<proteinExistence type="predicted"/>